<evidence type="ECO:0000313" key="4">
    <source>
        <dbReference type="Proteomes" id="UP001056693"/>
    </source>
</evidence>
<dbReference type="GO" id="GO:0047632">
    <property type="term" value="F:agmatine deiminase activity"/>
    <property type="evidence" value="ECO:0007669"/>
    <property type="project" value="UniProtKB-EC"/>
</dbReference>
<proteinExistence type="inferred from homology"/>
<dbReference type="PANTHER" id="PTHR31377:SF0">
    <property type="entry name" value="AGMATINE DEIMINASE-RELATED"/>
    <property type="match status" value="1"/>
</dbReference>
<keyword evidence="1 2" id="KW-0378">Hydrolase</keyword>
<comment type="similarity">
    <text evidence="2">Belongs to the agmatine deiminase family.</text>
</comment>
<dbReference type="RefSeq" id="WP_249377365.1">
    <property type="nucleotide sequence ID" value="NZ_SNUZ01000017.1"/>
</dbReference>
<dbReference type="Proteomes" id="UP001056693">
    <property type="component" value="Unassembled WGS sequence"/>
</dbReference>
<dbReference type="SUPFAM" id="SSF55909">
    <property type="entry name" value="Pentein"/>
    <property type="match status" value="1"/>
</dbReference>
<reference evidence="3 4" key="1">
    <citation type="submission" date="2019-03" db="EMBL/GenBank/DDBJ databases">
        <authorList>
            <person name="Molinero N."/>
            <person name="Sanchez B."/>
            <person name="Walker A."/>
            <person name="Duncan S."/>
            <person name="Delgado S."/>
            <person name="Margolles A."/>
        </authorList>
    </citation>
    <scope>NUCLEOTIDE SEQUENCE [LARGE SCALE GENOMIC DNA]</scope>
    <source>
        <strain evidence="3 4">IPLA60002</strain>
    </source>
</reference>
<feature type="active site" description="Amidino-cysteine intermediate" evidence="2">
    <location>
        <position position="365"/>
    </location>
</feature>
<comment type="catalytic activity">
    <reaction evidence="2">
        <text>agmatine + H2O = N-carbamoylputrescine + NH4(+)</text>
        <dbReference type="Rhea" id="RHEA:18037"/>
        <dbReference type="ChEBI" id="CHEBI:15377"/>
        <dbReference type="ChEBI" id="CHEBI:28938"/>
        <dbReference type="ChEBI" id="CHEBI:58145"/>
        <dbReference type="ChEBI" id="CHEBI:58318"/>
        <dbReference type="EC" id="3.5.3.12"/>
    </reaction>
</comment>
<dbReference type="NCBIfam" id="TIGR03380">
    <property type="entry name" value="agmatine_aguA"/>
    <property type="match status" value="1"/>
</dbReference>
<dbReference type="NCBIfam" id="NF010070">
    <property type="entry name" value="PRK13551.1"/>
    <property type="match status" value="1"/>
</dbReference>
<gene>
    <name evidence="2 3" type="primary">aguA</name>
    <name evidence="3" type="ORF">E2N93_11210</name>
</gene>
<evidence type="ECO:0000313" key="3">
    <source>
        <dbReference type="EMBL" id="MCL3788543.1"/>
    </source>
</evidence>
<dbReference type="PANTHER" id="PTHR31377">
    <property type="entry name" value="AGMATINE DEIMINASE-RELATED"/>
    <property type="match status" value="1"/>
</dbReference>
<evidence type="ECO:0000256" key="2">
    <source>
        <dbReference type="HAMAP-Rule" id="MF_01841"/>
    </source>
</evidence>
<name>A0ABT0NJV6_9FIRM</name>
<dbReference type="EC" id="3.5.3.12" evidence="2"/>
<sequence length="379" mass="42493">MSFEYIKNKFPTDDGFCMPAEFSKHSATVMIWPERPGSWCYEAKFAEKVFAEIIEKISEFEKVFVLASDKKFAHAKACLEGVKNAEVLNINSDDAWARDTAPTFVVNNNGEIRAIDWQFNAWGGEYDGLYANWENDDKIPYKLCKTLGVPLYDAHPFVLEGGSIHTDGEGTLITTEECLLSKGRNPKLTKAEIEEKLNKYLGINKTIWLPKGIYNDETNGHIDNICAFVAPTEVVLAWCDDENDPQYAISKACLDILENSTDNKGRKIKVHKLPVPKIPVTVTENDIKGYIFEDGEDTREVGERLAASYVNFYFCNGAVILPQFGGENAESDRVAAEILERVCKDRKIIPIYARDIIVGGGNIHCITQQIPFADRGGKI</sequence>
<keyword evidence="4" id="KW-1185">Reference proteome</keyword>
<dbReference type="Gene3D" id="3.75.10.10">
    <property type="entry name" value="L-arginine/glycine Amidinotransferase, Chain A"/>
    <property type="match status" value="1"/>
</dbReference>
<dbReference type="EMBL" id="SNUZ01000017">
    <property type="protein sequence ID" value="MCL3788543.1"/>
    <property type="molecule type" value="Genomic_DNA"/>
</dbReference>
<comment type="caution">
    <text evidence="3">The sequence shown here is derived from an EMBL/GenBank/DDBJ whole genome shotgun (WGS) entry which is preliminary data.</text>
</comment>
<dbReference type="InterPro" id="IPR007466">
    <property type="entry name" value="Peptidyl-Arg-deiminase_porph"/>
</dbReference>
<organism evidence="3 4">
    <name type="scientific">Ruminococcus bromii</name>
    <dbReference type="NCBI Taxonomy" id="40518"/>
    <lineage>
        <taxon>Bacteria</taxon>
        <taxon>Bacillati</taxon>
        <taxon>Bacillota</taxon>
        <taxon>Clostridia</taxon>
        <taxon>Eubacteriales</taxon>
        <taxon>Oscillospiraceae</taxon>
        <taxon>Ruminococcus</taxon>
    </lineage>
</organism>
<accession>A0ABT0NJV6</accession>
<evidence type="ECO:0000256" key="1">
    <source>
        <dbReference type="ARBA" id="ARBA00022801"/>
    </source>
</evidence>
<dbReference type="Pfam" id="PF04371">
    <property type="entry name" value="PAD_porph"/>
    <property type="match status" value="1"/>
</dbReference>
<dbReference type="InterPro" id="IPR017754">
    <property type="entry name" value="Agmatine_deiminase"/>
</dbReference>
<dbReference type="HAMAP" id="MF_01841">
    <property type="entry name" value="Agmatine_deimin"/>
    <property type="match status" value="1"/>
</dbReference>
<protein>
    <recommendedName>
        <fullName evidence="2">Putative agmatine deiminase</fullName>
        <ecNumber evidence="2">3.5.3.12</ecNumber>
    </recommendedName>
    <alternativeName>
        <fullName evidence="2">Agmatine iminohydrolase</fullName>
    </alternativeName>
</protein>